<sequence>MSADSSHGVLDTPRFLSNFRIAVTKNNEQETDIGSLTGEKEITDVGSFTGEHGGDLIWRAWRRPDLEIMEET</sequence>
<keyword evidence="2" id="KW-1185">Reference proteome</keyword>
<dbReference type="Proteomes" id="UP001233999">
    <property type="component" value="Unassembled WGS sequence"/>
</dbReference>
<organism evidence="1 2">
    <name type="scientific">Diploptera punctata</name>
    <name type="common">Pacific beetle cockroach</name>
    <dbReference type="NCBI Taxonomy" id="6984"/>
    <lineage>
        <taxon>Eukaryota</taxon>
        <taxon>Metazoa</taxon>
        <taxon>Ecdysozoa</taxon>
        <taxon>Arthropoda</taxon>
        <taxon>Hexapoda</taxon>
        <taxon>Insecta</taxon>
        <taxon>Pterygota</taxon>
        <taxon>Neoptera</taxon>
        <taxon>Polyneoptera</taxon>
        <taxon>Dictyoptera</taxon>
        <taxon>Blattodea</taxon>
        <taxon>Blaberoidea</taxon>
        <taxon>Blaberidae</taxon>
        <taxon>Diplopterinae</taxon>
        <taxon>Diploptera</taxon>
    </lineage>
</organism>
<reference evidence="1" key="2">
    <citation type="submission" date="2023-05" db="EMBL/GenBank/DDBJ databases">
        <authorList>
            <person name="Fouks B."/>
        </authorList>
    </citation>
    <scope>NUCLEOTIDE SEQUENCE</scope>
    <source>
        <strain evidence="1">Stay&amp;Tobe</strain>
        <tissue evidence="1">Testes</tissue>
    </source>
</reference>
<protein>
    <submittedName>
        <fullName evidence="1">Uncharacterized protein</fullName>
    </submittedName>
</protein>
<evidence type="ECO:0000313" key="2">
    <source>
        <dbReference type="Proteomes" id="UP001233999"/>
    </source>
</evidence>
<reference evidence="1" key="1">
    <citation type="journal article" date="2023" name="IScience">
        <title>Live-bearing cockroach genome reveals convergent evolutionary mechanisms linked to viviparity in insects and beyond.</title>
        <authorList>
            <person name="Fouks B."/>
            <person name="Harrison M.C."/>
            <person name="Mikhailova A.A."/>
            <person name="Marchal E."/>
            <person name="English S."/>
            <person name="Carruthers M."/>
            <person name="Jennings E.C."/>
            <person name="Chiamaka E.L."/>
            <person name="Frigard R.A."/>
            <person name="Pippel M."/>
            <person name="Attardo G.M."/>
            <person name="Benoit J.B."/>
            <person name="Bornberg-Bauer E."/>
            <person name="Tobe S.S."/>
        </authorList>
    </citation>
    <scope>NUCLEOTIDE SEQUENCE</scope>
    <source>
        <strain evidence="1">Stay&amp;Tobe</strain>
    </source>
</reference>
<comment type="caution">
    <text evidence="1">The sequence shown here is derived from an EMBL/GenBank/DDBJ whole genome shotgun (WGS) entry which is preliminary data.</text>
</comment>
<gene>
    <name evidence="1" type="ORF">L9F63_016608</name>
</gene>
<name>A0AAD8A1P6_DIPPU</name>
<proteinExistence type="predicted"/>
<accession>A0AAD8A1P6</accession>
<evidence type="ECO:0000313" key="1">
    <source>
        <dbReference type="EMBL" id="KAJ9590371.1"/>
    </source>
</evidence>
<dbReference type="AlphaFoldDB" id="A0AAD8A1P6"/>
<dbReference type="EMBL" id="JASPKZ010004223">
    <property type="protein sequence ID" value="KAJ9590371.1"/>
    <property type="molecule type" value="Genomic_DNA"/>
</dbReference>